<dbReference type="PANTHER" id="PTHR43280:SF32">
    <property type="entry name" value="TRANSCRIPTIONAL REGULATORY PROTEIN"/>
    <property type="match status" value="1"/>
</dbReference>
<dbReference type="RefSeq" id="WP_047558386.1">
    <property type="nucleotide sequence ID" value="NZ_FMAF01000017.1"/>
</dbReference>
<dbReference type="EMBL" id="FMAF01000017">
    <property type="protein sequence ID" value="SCB43566.1"/>
    <property type="molecule type" value="Genomic_DNA"/>
</dbReference>
<feature type="domain" description="HTH araC/xylS-type" evidence="4">
    <location>
        <begin position="212"/>
        <end position="310"/>
    </location>
</feature>
<dbReference type="InterPro" id="IPR018060">
    <property type="entry name" value="HTH_AraC"/>
</dbReference>
<name>A0A1C3WUL9_9HYPH</name>
<accession>A0A1C3WUL9</accession>
<keyword evidence="3" id="KW-0804">Transcription</keyword>
<evidence type="ECO:0000256" key="1">
    <source>
        <dbReference type="ARBA" id="ARBA00023015"/>
    </source>
</evidence>
<dbReference type="GO" id="GO:0003700">
    <property type="term" value="F:DNA-binding transcription factor activity"/>
    <property type="evidence" value="ECO:0007669"/>
    <property type="project" value="InterPro"/>
</dbReference>
<evidence type="ECO:0000256" key="3">
    <source>
        <dbReference type="ARBA" id="ARBA00023163"/>
    </source>
</evidence>
<evidence type="ECO:0000259" key="4">
    <source>
        <dbReference type="PROSITE" id="PS01124"/>
    </source>
</evidence>
<dbReference type="PROSITE" id="PS01124">
    <property type="entry name" value="HTH_ARAC_FAMILY_2"/>
    <property type="match status" value="1"/>
</dbReference>
<dbReference type="PANTHER" id="PTHR43280">
    <property type="entry name" value="ARAC-FAMILY TRANSCRIPTIONAL REGULATOR"/>
    <property type="match status" value="1"/>
</dbReference>
<dbReference type="SUPFAM" id="SSF46689">
    <property type="entry name" value="Homeodomain-like"/>
    <property type="match status" value="1"/>
</dbReference>
<dbReference type="Gene3D" id="1.10.10.60">
    <property type="entry name" value="Homeodomain-like"/>
    <property type="match status" value="1"/>
</dbReference>
<gene>
    <name evidence="5" type="ORF">GA0061101_11790</name>
</gene>
<organism evidence="5 6">
    <name type="scientific">Rhizobium lusitanum</name>
    <dbReference type="NCBI Taxonomy" id="293958"/>
    <lineage>
        <taxon>Bacteria</taxon>
        <taxon>Pseudomonadati</taxon>
        <taxon>Pseudomonadota</taxon>
        <taxon>Alphaproteobacteria</taxon>
        <taxon>Hyphomicrobiales</taxon>
        <taxon>Rhizobiaceae</taxon>
        <taxon>Rhizobium/Agrobacterium group</taxon>
        <taxon>Rhizobium</taxon>
    </lineage>
</organism>
<dbReference type="Proteomes" id="UP000199205">
    <property type="component" value="Unassembled WGS sequence"/>
</dbReference>
<dbReference type="OrthoDB" id="9814125at2"/>
<keyword evidence="1" id="KW-0805">Transcription regulation</keyword>
<evidence type="ECO:0000313" key="6">
    <source>
        <dbReference type="Proteomes" id="UP000199205"/>
    </source>
</evidence>
<evidence type="ECO:0000313" key="5">
    <source>
        <dbReference type="EMBL" id="SCB43566.1"/>
    </source>
</evidence>
<dbReference type="AlphaFoldDB" id="A0A1C3WUL9"/>
<reference evidence="5 6" key="1">
    <citation type="submission" date="2016-08" db="EMBL/GenBank/DDBJ databases">
        <authorList>
            <person name="Seilhamer J.J."/>
        </authorList>
    </citation>
    <scope>NUCLEOTIDE SEQUENCE [LARGE SCALE GENOMIC DNA]</scope>
    <source>
        <strain evidence="5 6">P1-7</strain>
    </source>
</reference>
<dbReference type="InterPro" id="IPR009057">
    <property type="entry name" value="Homeodomain-like_sf"/>
</dbReference>
<dbReference type="SMART" id="SM00342">
    <property type="entry name" value="HTH_ARAC"/>
    <property type="match status" value="1"/>
</dbReference>
<sequence length="316" mass="35670">MPNASRINVAQPTYGGAATPAYSLYGEGPELGQSIYSNAESIFVRSKNLTNNIEMHLHRDLYQFVYISIGKSTLVTPAGRKDFGDRTLLLVPPNFEHGFNSYPEIETRGHVITISDFFFGRMAQRGLLVADVLDNIMIFEGIDPINNAPLIESIEKVIQEHHEFRYPHVLAREASVQAFIVEFLRLLHERNAFKEGLDAGKYRDLSDGGRIKQLSWLIDKYYKSHKNVNFYATQLGVSASNLNKMSVIATGGSVHANLRARIMEEARAYLANTSLSVKEIAYRLGYEDAAYFTRFFTKNAEMSPIEFRRIATQTQG</sequence>
<dbReference type="GO" id="GO:0043565">
    <property type="term" value="F:sequence-specific DNA binding"/>
    <property type="evidence" value="ECO:0007669"/>
    <property type="project" value="InterPro"/>
</dbReference>
<dbReference type="Pfam" id="PF12833">
    <property type="entry name" value="HTH_18"/>
    <property type="match status" value="1"/>
</dbReference>
<protein>
    <submittedName>
        <fullName evidence="5">AraC family transcriptional regulator, transcriptional activator of pobA</fullName>
    </submittedName>
</protein>
<evidence type="ECO:0000256" key="2">
    <source>
        <dbReference type="ARBA" id="ARBA00023125"/>
    </source>
</evidence>
<proteinExistence type="predicted"/>
<keyword evidence="2" id="KW-0238">DNA-binding</keyword>